<feature type="signal peptide" evidence="1">
    <location>
        <begin position="1"/>
        <end position="22"/>
    </location>
</feature>
<keyword evidence="1" id="KW-0732">Signal</keyword>
<dbReference type="OrthoDB" id="195923at2"/>
<gene>
    <name evidence="3" type="ORF">SAMN05216193_104349</name>
</gene>
<evidence type="ECO:0000313" key="3">
    <source>
        <dbReference type="EMBL" id="SDN71254.1"/>
    </source>
</evidence>
<dbReference type="AlphaFoldDB" id="A0A1H0DM77"/>
<dbReference type="Gene3D" id="2.60.120.10">
    <property type="entry name" value="Jelly Rolls"/>
    <property type="match status" value="1"/>
</dbReference>
<dbReference type="InterPro" id="IPR013096">
    <property type="entry name" value="Cupin_2"/>
</dbReference>
<keyword evidence="4" id="KW-1185">Reference proteome</keyword>
<accession>A0A1H0DM77</accession>
<dbReference type="RefSeq" id="WP_084314437.1">
    <property type="nucleotide sequence ID" value="NZ_FNIJ01000004.1"/>
</dbReference>
<dbReference type="Proteomes" id="UP000242957">
    <property type="component" value="Unassembled WGS sequence"/>
</dbReference>
<dbReference type="InterPro" id="IPR011051">
    <property type="entry name" value="RmlC_Cupin_sf"/>
</dbReference>
<dbReference type="CDD" id="cd02234">
    <property type="entry name" value="cupin_BLR7677-like"/>
    <property type="match status" value="1"/>
</dbReference>
<dbReference type="STRING" id="198616.SAMN05216193_104349"/>
<organism evidence="3 4">
    <name type="scientific">Pseudomonas jinjuensis</name>
    <dbReference type="NCBI Taxonomy" id="198616"/>
    <lineage>
        <taxon>Bacteria</taxon>
        <taxon>Pseudomonadati</taxon>
        <taxon>Pseudomonadota</taxon>
        <taxon>Gammaproteobacteria</taxon>
        <taxon>Pseudomonadales</taxon>
        <taxon>Pseudomonadaceae</taxon>
        <taxon>Pseudomonas</taxon>
    </lineage>
</organism>
<reference evidence="4" key="1">
    <citation type="submission" date="2016-10" db="EMBL/GenBank/DDBJ databases">
        <authorList>
            <person name="Varghese N."/>
            <person name="Submissions S."/>
        </authorList>
    </citation>
    <scope>NUCLEOTIDE SEQUENCE [LARGE SCALE GENOMIC DNA]</scope>
    <source>
        <strain evidence="4">JCM 21621</strain>
    </source>
</reference>
<dbReference type="EMBL" id="FNIJ01000004">
    <property type="protein sequence ID" value="SDN71254.1"/>
    <property type="molecule type" value="Genomic_DNA"/>
</dbReference>
<protein>
    <submittedName>
        <fullName evidence="3">Cupin domain protein</fullName>
    </submittedName>
</protein>
<feature type="chain" id="PRO_5017486965" evidence="1">
    <location>
        <begin position="23"/>
        <end position="140"/>
    </location>
</feature>
<evidence type="ECO:0000313" key="4">
    <source>
        <dbReference type="Proteomes" id="UP000242957"/>
    </source>
</evidence>
<dbReference type="Pfam" id="PF07883">
    <property type="entry name" value="Cupin_2"/>
    <property type="match status" value="1"/>
</dbReference>
<dbReference type="SUPFAM" id="SSF51182">
    <property type="entry name" value="RmlC-like cupins"/>
    <property type="match status" value="1"/>
</dbReference>
<dbReference type="PANTHER" id="PTHR38599">
    <property type="entry name" value="CUPIN DOMAIN PROTEIN (AFU_ORTHOLOGUE AFUA_3G13620)"/>
    <property type="match status" value="1"/>
</dbReference>
<evidence type="ECO:0000259" key="2">
    <source>
        <dbReference type="Pfam" id="PF07883"/>
    </source>
</evidence>
<feature type="domain" description="Cupin type-2" evidence="2">
    <location>
        <begin position="53"/>
        <end position="122"/>
    </location>
</feature>
<dbReference type="InterPro" id="IPR014710">
    <property type="entry name" value="RmlC-like_jellyroll"/>
</dbReference>
<name>A0A1H0DM77_9PSED</name>
<dbReference type="PANTHER" id="PTHR38599:SF1">
    <property type="entry name" value="CUPIN DOMAIN PROTEIN (AFU_ORTHOLOGUE AFUA_3G13620)"/>
    <property type="match status" value="1"/>
</dbReference>
<evidence type="ECO:0000256" key="1">
    <source>
        <dbReference type="SAM" id="SignalP"/>
    </source>
</evidence>
<proteinExistence type="predicted"/>
<sequence>MNLLAKAIGITFMAFLSAAAQAHGSGGAGEEVVTSLAQTALPPQQYRTATALRVDFAPGATSMPHRHPGHVFVVVLSGEVESALDGQAPRRFKAGDAWYESPMQLHRITRNASASEPASLVAWLLSDGEEALVQPVKSKP</sequence>